<dbReference type="EMBL" id="PVZC01000013">
    <property type="protein sequence ID" value="PRX91833.1"/>
    <property type="molecule type" value="Genomic_DNA"/>
</dbReference>
<dbReference type="InterPro" id="IPR050832">
    <property type="entry name" value="Bact_Acetyltransf"/>
</dbReference>
<accession>A0A2T0PSF5</accession>
<dbReference type="SUPFAM" id="SSF55729">
    <property type="entry name" value="Acyl-CoA N-acyltransferases (Nat)"/>
    <property type="match status" value="1"/>
</dbReference>
<dbReference type="Proteomes" id="UP000237846">
    <property type="component" value="Unassembled WGS sequence"/>
</dbReference>
<evidence type="ECO:0000256" key="1">
    <source>
        <dbReference type="ARBA" id="ARBA00022679"/>
    </source>
</evidence>
<dbReference type="InterPro" id="IPR016181">
    <property type="entry name" value="Acyl_CoA_acyltransferase"/>
</dbReference>
<dbReference type="Gene3D" id="3.40.630.30">
    <property type="match status" value="1"/>
</dbReference>
<name>A0A2T0PSF5_9ACTN</name>
<reference evidence="4 5" key="1">
    <citation type="submission" date="2018-03" db="EMBL/GenBank/DDBJ databases">
        <title>Genomic Encyclopedia of Archaeal and Bacterial Type Strains, Phase II (KMG-II): from individual species to whole genera.</title>
        <authorList>
            <person name="Goeker M."/>
        </authorList>
    </citation>
    <scope>NUCLEOTIDE SEQUENCE [LARGE SCALE GENOMIC DNA]</scope>
    <source>
        <strain evidence="4 5">DSM 45601</strain>
    </source>
</reference>
<organism evidence="4 5">
    <name type="scientific">Allonocardiopsis opalescens</name>
    <dbReference type="NCBI Taxonomy" id="1144618"/>
    <lineage>
        <taxon>Bacteria</taxon>
        <taxon>Bacillati</taxon>
        <taxon>Actinomycetota</taxon>
        <taxon>Actinomycetes</taxon>
        <taxon>Streptosporangiales</taxon>
        <taxon>Allonocardiopsis</taxon>
    </lineage>
</organism>
<dbReference type="OrthoDB" id="5243635at2"/>
<proteinExistence type="predicted"/>
<sequence>MTPPSGPPGLTIAPATPADAAAVGTVHADAWAAAFGRLFPADRLAALAAERRGRWGAVLAQPGPATVLLARLHGRPAAFVMTAPSPDRPGAAEIKGCYAHPDAWGTGAAAALLRHSLARLTAAGHPLAQLWTMRDTPQSHRFYTKHGFTASGRARERDFGGGAVQTEVEFLLALPAADRSAGG</sequence>
<evidence type="ECO:0000259" key="3">
    <source>
        <dbReference type="PROSITE" id="PS51186"/>
    </source>
</evidence>
<comment type="caution">
    <text evidence="4">The sequence shown here is derived from an EMBL/GenBank/DDBJ whole genome shotgun (WGS) entry which is preliminary data.</text>
</comment>
<dbReference type="Pfam" id="PF00583">
    <property type="entry name" value="Acetyltransf_1"/>
    <property type="match status" value="1"/>
</dbReference>
<protein>
    <submittedName>
        <fullName evidence="4">L-amino acid N-acyltransferase YncA</fullName>
    </submittedName>
</protein>
<dbReference type="RefSeq" id="WP_106253526.1">
    <property type="nucleotide sequence ID" value="NZ_PVZC01000013.1"/>
</dbReference>
<keyword evidence="1 4" id="KW-0808">Transferase</keyword>
<dbReference type="GO" id="GO:0016747">
    <property type="term" value="F:acyltransferase activity, transferring groups other than amino-acyl groups"/>
    <property type="evidence" value="ECO:0007669"/>
    <property type="project" value="InterPro"/>
</dbReference>
<feature type="domain" description="N-acetyltransferase" evidence="3">
    <location>
        <begin position="10"/>
        <end position="177"/>
    </location>
</feature>
<evidence type="ECO:0000313" key="4">
    <source>
        <dbReference type="EMBL" id="PRX91833.1"/>
    </source>
</evidence>
<keyword evidence="5" id="KW-1185">Reference proteome</keyword>
<dbReference type="CDD" id="cd04301">
    <property type="entry name" value="NAT_SF"/>
    <property type="match status" value="1"/>
</dbReference>
<evidence type="ECO:0000256" key="2">
    <source>
        <dbReference type="ARBA" id="ARBA00023315"/>
    </source>
</evidence>
<dbReference type="PANTHER" id="PTHR43877">
    <property type="entry name" value="AMINOALKYLPHOSPHONATE N-ACETYLTRANSFERASE-RELATED-RELATED"/>
    <property type="match status" value="1"/>
</dbReference>
<evidence type="ECO:0000313" key="5">
    <source>
        <dbReference type="Proteomes" id="UP000237846"/>
    </source>
</evidence>
<dbReference type="AlphaFoldDB" id="A0A2T0PSF5"/>
<dbReference type="PROSITE" id="PS51186">
    <property type="entry name" value="GNAT"/>
    <property type="match status" value="1"/>
</dbReference>
<dbReference type="InterPro" id="IPR000182">
    <property type="entry name" value="GNAT_dom"/>
</dbReference>
<keyword evidence="2 4" id="KW-0012">Acyltransferase</keyword>
<gene>
    <name evidence="4" type="ORF">CLV72_11318</name>
</gene>